<evidence type="ECO:0000313" key="8">
    <source>
        <dbReference type="Proteomes" id="UP000261166"/>
    </source>
</evidence>
<name>A0A3E3J407_9FIRM</name>
<dbReference type="InterPro" id="IPR010982">
    <property type="entry name" value="Lambda_DNA-bd_dom_sf"/>
</dbReference>
<dbReference type="Gene3D" id="1.10.260.40">
    <property type="entry name" value="lambda repressor-like DNA-binding domains"/>
    <property type="match status" value="1"/>
</dbReference>
<evidence type="ECO:0000259" key="4">
    <source>
        <dbReference type="PROSITE" id="PS50932"/>
    </source>
</evidence>
<dbReference type="InterPro" id="IPR028082">
    <property type="entry name" value="Peripla_BP_I"/>
</dbReference>
<dbReference type="PRINTS" id="PR00036">
    <property type="entry name" value="HTHLACI"/>
</dbReference>
<comment type="caution">
    <text evidence="6">The sequence shown here is derived from an EMBL/GenBank/DDBJ whole genome shotgun (WGS) entry which is preliminary data.</text>
</comment>
<dbReference type="CDD" id="cd06267">
    <property type="entry name" value="PBP1_LacI_sugar_binding-like"/>
    <property type="match status" value="1"/>
</dbReference>
<evidence type="ECO:0000313" key="5">
    <source>
        <dbReference type="EMBL" id="RGE64303.1"/>
    </source>
</evidence>
<dbReference type="EMBL" id="QVLU01000002">
    <property type="protein sequence ID" value="RGE74079.1"/>
    <property type="molecule type" value="Genomic_DNA"/>
</dbReference>
<dbReference type="SUPFAM" id="SSF53822">
    <property type="entry name" value="Periplasmic binding protein-like I"/>
    <property type="match status" value="1"/>
</dbReference>
<dbReference type="AlphaFoldDB" id="A0A3E3J407"/>
<accession>A0A3E3J407</accession>
<evidence type="ECO:0000256" key="1">
    <source>
        <dbReference type="ARBA" id="ARBA00023015"/>
    </source>
</evidence>
<dbReference type="Proteomes" id="UP000260812">
    <property type="component" value="Unassembled WGS sequence"/>
</dbReference>
<dbReference type="RefSeq" id="WP_021636010.1">
    <property type="nucleotide sequence ID" value="NZ_JBKUNB010000011.1"/>
</dbReference>
<dbReference type="Pfam" id="PF00356">
    <property type="entry name" value="LacI"/>
    <property type="match status" value="1"/>
</dbReference>
<dbReference type="SMART" id="SM00354">
    <property type="entry name" value="HTH_LACI"/>
    <property type="match status" value="1"/>
</dbReference>
<protein>
    <submittedName>
        <fullName evidence="6">LacI family transcriptional regulator</fullName>
    </submittedName>
</protein>
<dbReference type="GeneID" id="97986139"/>
<dbReference type="InterPro" id="IPR000843">
    <property type="entry name" value="HTH_LacI"/>
</dbReference>
<dbReference type="Proteomes" id="UP000261166">
    <property type="component" value="Unassembled WGS sequence"/>
</dbReference>
<dbReference type="InterPro" id="IPR046335">
    <property type="entry name" value="LacI/GalR-like_sensor"/>
</dbReference>
<gene>
    <name evidence="6" type="ORF">DWY69_03070</name>
    <name evidence="5" type="ORF">DXC51_04370</name>
</gene>
<evidence type="ECO:0000313" key="6">
    <source>
        <dbReference type="EMBL" id="RGE74079.1"/>
    </source>
</evidence>
<keyword evidence="2" id="KW-0238">DNA-binding</keyword>
<evidence type="ECO:0000256" key="2">
    <source>
        <dbReference type="ARBA" id="ARBA00023125"/>
    </source>
</evidence>
<dbReference type="GO" id="GO:0003700">
    <property type="term" value="F:DNA-binding transcription factor activity"/>
    <property type="evidence" value="ECO:0007669"/>
    <property type="project" value="TreeGrafter"/>
</dbReference>
<reference evidence="6 8" key="1">
    <citation type="submission" date="2018-08" db="EMBL/GenBank/DDBJ databases">
        <title>A genome reference for cultivated species of the human gut microbiota.</title>
        <authorList>
            <person name="Zou Y."/>
            <person name="Xue W."/>
            <person name="Luo G."/>
        </authorList>
    </citation>
    <scope>NUCLEOTIDE SEQUENCE [LARGE SCALE GENOMIC DNA]</scope>
    <source>
        <strain evidence="6 8">AF26-4BH</strain>
        <strain evidence="5">TF05-5AC</strain>
    </source>
</reference>
<dbReference type="OrthoDB" id="9784962at2"/>
<dbReference type="PROSITE" id="PS50932">
    <property type="entry name" value="HTH_LACI_2"/>
    <property type="match status" value="1"/>
</dbReference>
<dbReference type="Gene3D" id="3.40.50.2300">
    <property type="match status" value="2"/>
</dbReference>
<dbReference type="EMBL" id="QVLV01000002">
    <property type="protein sequence ID" value="RGE64303.1"/>
    <property type="molecule type" value="Genomic_DNA"/>
</dbReference>
<dbReference type="PANTHER" id="PTHR30146:SF109">
    <property type="entry name" value="HTH-TYPE TRANSCRIPTIONAL REGULATOR GALS"/>
    <property type="match status" value="1"/>
</dbReference>
<evidence type="ECO:0000256" key="3">
    <source>
        <dbReference type="ARBA" id="ARBA00023163"/>
    </source>
</evidence>
<keyword evidence="3" id="KW-0804">Transcription</keyword>
<keyword evidence="7" id="KW-1185">Reference proteome</keyword>
<dbReference type="Pfam" id="PF13377">
    <property type="entry name" value="Peripla_BP_3"/>
    <property type="match status" value="1"/>
</dbReference>
<dbReference type="GO" id="GO:0000976">
    <property type="term" value="F:transcription cis-regulatory region binding"/>
    <property type="evidence" value="ECO:0007669"/>
    <property type="project" value="TreeGrafter"/>
</dbReference>
<feature type="domain" description="HTH lacI-type" evidence="4">
    <location>
        <begin position="1"/>
        <end position="55"/>
    </location>
</feature>
<proteinExistence type="predicted"/>
<sequence length="331" mass="36359">MNIYDISKQAGVSIATVSRVLNGSDKVSPATREKVLKVMEQNSYTPNAFARSLGLNSMHTVGILCADSSDVYLASAIYYLERELRYHSYASMLCCTGYQLEEKKKYLQLLLSRNVDALFFVGSNFVEDTEKNNAYLFEAAGKVPVFILNGYLAGDNIHSVLCDDSLAVSEMTDTLIKRGSRSPVYLYRSLSYSGKRKLAGFQEACEKNGISDGKGRAFSCPAPVHDTMTFLAGLEKDLTFDACITADDELAVGAVKYALSQGKKIPAEFQVTGYNNSLLSTCSTPEITTVDNRVEFMCTTAVSLLMQVLDGKDIPARTMFSADLIHRETTN</sequence>
<organism evidence="6 8">
    <name type="scientific">Eisenbergiella massiliensis</name>
    <dbReference type="NCBI Taxonomy" id="1720294"/>
    <lineage>
        <taxon>Bacteria</taxon>
        <taxon>Bacillati</taxon>
        <taxon>Bacillota</taxon>
        <taxon>Clostridia</taxon>
        <taxon>Lachnospirales</taxon>
        <taxon>Lachnospiraceae</taxon>
        <taxon>Eisenbergiella</taxon>
    </lineage>
</organism>
<dbReference type="PANTHER" id="PTHR30146">
    <property type="entry name" value="LACI-RELATED TRANSCRIPTIONAL REPRESSOR"/>
    <property type="match status" value="1"/>
</dbReference>
<evidence type="ECO:0000313" key="7">
    <source>
        <dbReference type="Proteomes" id="UP000260812"/>
    </source>
</evidence>
<keyword evidence="1" id="KW-0805">Transcription regulation</keyword>
<dbReference type="SUPFAM" id="SSF47413">
    <property type="entry name" value="lambda repressor-like DNA-binding domains"/>
    <property type="match status" value="1"/>
</dbReference>
<dbReference type="CDD" id="cd01392">
    <property type="entry name" value="HTH_LacI"/>
    <property type="match status" value="1"/>
</dbReference>